<evidence type="ECO:0000313" key="3">
    <source>
        <dbReference type="EMBL" id="RKE47148.1"/>
    </source>
</evidence>
<dbReference type="PROSITE" id="PS50966">
    <property type="entry name" value="ZF_SWIM"/>
    <property type="match status" value="1"/>
</dbReference>
<reference evidence="3 4" key="1">
    <citation type="submission" date="2018-09" db="EMBL/GenBank/DDBJ databases">
        <title>Genomic Encyclopedia of Type Strains, Phase III (KMG-III): the genomes of soil and plant-associated and newly described type strains.</title>
        <authorList>
            <person name="Whitman W."/>
        </authorList>
    </citation>
    <scope>NUCLEOTIDE SEQUENCE [LARGE SCALE GENOMIC DNA]</scope>
    <source>
        <strain evidence="3 4">CECT 7938</strain>
    </source>
</reference>
<accession>A0A420ARQ4</accession>
<evidence type="ECO:0000259" key="2">
    <source>
        <dbReference type="PROSITE" id="PS50966"/>
    </source>
</evidence>
<dbReference type="AlphaFoldDB" id="A0A420ARQ4"/>
<dbReference type="Proteomes" id="UP000286246">
    <property type="component" value="Unassembled WGS sequence"/>
</dbReference>
<protein>
    <recommendedName>
        <fullName evidence="2">SWIM-type domain-containing protein</fullName>
    </recommendedName>
</protein>
<dbReference type="EMBL" id="RAPY01000004">
    <property type="protein sequence ID" value="RKE47148.1"/>
    <property type="molecule type" value="Genomic_DNA"/>
</dbReference>
<keyword evidence="1" id="KW-0479">Metal-binding</keyword>
<keyword evidence="1" id="KW-0862">Zinc</keyword>
<sequence>MLPTIRISKGLSLPDNDQWQFRFEVQSESSNRLYTIAQNKKKKHWGCSCPGWKKTKNCKHLQALGIPGKEQPFEINLIKE</sequence>
<dbReference type="InterPro" id="IPR007527">
    <property type="entry name" value="Znf_SWIM"/>
</dbReference>
<keyword evidence="1" id="KW-0863">Zinc-finger</keyword>
<gene>
    <name evidence="3" type="ORF">DFQ12_4309</name>
</gene>
<proteinExistence type="predicted"/>
<comment type="caution">
    <text evidence="3">The sequence shown here is derived from an EMBL/GenBank/DDBJ whole genome shotgun (WGS) entry which is preliminary data.</text>
</comment>
<keyword evidence="4" id="KW-1185">Reference proteome</keyword>
<evidence type="ECO:0000256" key="1">
    <source>
        <dbReference type="PROSITE-ProRule" id="PRU00325"/>
    </source>
</evidence>
<dbReference type="RefSeq" id="WP_120260964.1">
    <property type="nucleotide sequence ID" value="NZ_RAPY01000004.1"/>
</dbReference>
<dbReference type="OrthoDB" id="677485at2"/>
<feature type="domain" description="SWIM-type" evidence="2">
    <location>
        <begin position="34"/>
        <end position="69"/>
    </location>
</feature>
<name>A0A420ARQ4_SPHD1</name>
<evidence type="ECO:0000313" key="4">
    <source>
        <dbReference type="Proteomes" id="UP000286246"/>
    </source>
</evidence>
<organism evidence="3 4">
    <name type="scientific">Sphingobacterium detergens</name>
    <dbReference type="NCBI Taxonomy" id="1145106"/>
    <lineage>
        <taxon>Bacteria</taxon>
        <taxon>Pseudomonadati</taxon>
        <taxon>Bacteroidota</taxon>
        <taxon>Sphingobacteriia</taxon>
        <taxon>Sphingobacteriales</taxon>
        <taxon>Sphingobacteriaceae</taxon>
        <taxon>Sphingobacterium</taxon>
    </lineage>
</organism>
<dbReference type="GO" id="GO:0008270">
    <property type="term" value="F:zinc ion binding"/>
    <property type="evidence" value="ECO:0007669"/>
    <property type="project" value="UniProtKB-KW"/>
</dbReference>